<keyword evidence="6 8" id="KW-0378">Hydrolase</keyword>
<dbReference type="SUPFAM" id="SSF53187">
    <property type="entry name" value="Zn-dependent exopeptidases"/>
    <property type="match status" value="1"/>
</dbReference>
<dbReference type="GO" id="GO:0070006">
    <property type="term" value="F:metalloaminopeptidase activity"/>
    <property type="evidence" value="ECO:0007669"/>
    <property type="project" value="InterPro"/>
</dbReference>
<dbReference type="RefSeq" id="WP_023787560.1">
    <property type="nucleotide sequence ID" value="NC_022997.1"/>
</dbReference>
<feature type="binding site" evidence="8">
    <location>
        <position position="363"/>
    </location>
    <ligand>
        <name>Mn(2+)</name>
        <dbReference type="ChEBI" id="CHEBI:29035"/>
        <label>1</label>
    </ligand>
</feature>
<evidence type="ECO:0000256" key="6">
    <source>
        <dbReference type="ARBA" id="ARBA00022801"/>
    </source>
</evidence>
<feature type="domain" description="Cytosol aminopeptidase" evidence="9">
    <location>
        <begin position="361"/>
        <end position="368"/>
    </location>
</feature>
<dbReference type="OrthoDB" id="9809354at2"/>
<feature type="binding site" evidence="8">
    <location>
        <position position="365"/>
    </location>
    <ligand>
        <name>Mn(2+)</name>
        <dbReference type="ChEBI" id="CHEBI:29035"/>
        <label>1</label>
    </ligand>
</feature>
<evidence type="ECO:0000313" key="10">
    <source>
        <dbReference type="EMBL" id="AHB48816.1"/>
    </source>
</evidence>
<dbReference type="NCBIfam" id="NF002074">
    <property type="entry name" value="PRK00913.1-4"/>
    <property type="match status" value="1"/>
</dbReference>
<evidence type="ECO:0000313" key="11">
    <source>
        <dbReference type="Proteomes" id="UP000018542"/>
    </source>
</evidence>
<dbReference type="CDD" id="cd00433">
    <property type="entry name" value="Peptidase_M17"/>
    <property type="match status" value="1"/>
</dbReference>
<dbReference type="GO" id="GO:0030145">
    <property type="term" value="F:manganese ion binding"/>
    <property type="evidence" value="ECO:0007669"/>
    <property type="project" value="UniProtKB-UniRule"/>
</dbReference>
<dbReference type="HAMAP" id="MF_00181">
    <property type="entry name" value="Cytosol_peptidase_M17"/>
    <property type="match status" value="1"/>
</dbReference>
<dbReference type="STRING" id="1029756.W911_11050"/>
<evidence type="ECO:0000259" key="9">
    <source>
        <dbReference type="PROSITE" id="PS00631"/>
    </source>
</evidence>
<feature type="active site" evidence="8">
    <location>
        <position position="367"/>
    </location>
</feature>
<comment type="subcellular location">
    <subcellularLocation>
        <location evidence="8">Cytoplasm</location>
    </subcellularLocation>
</comment>
<keyword evidence="8" id="KW-0479">Metal-binding</keyword>
<feature type="binding site" evidence="8">
    <location>
        <position position="286"/>
    </location>
    <ligand>
        <name>Mn(2+)</name>
        <dbReference type="ChEBI" id="CHEBI:29035"/>
        <label>2</label>
    </ligand>
</feature>
<comment type="cofactor">
    <cofactor evidence="8">
        <name>Mn(2+)</name>
        <dbReference type="ChEBI" id="CHEBI:29035"/>
    </cofactor>
    <text evidence="8">Binds 2 manganese ions per subunit.</text>
</comment>
<dbReference type="GO" id="GO:0006508">
    <property type="term" value="P:proteolysis"/>
    <property type="evidence" value="ECO:0007669"/>
    <property type="project" value="UniProtKB-KW"/>
</dbReference>
<dbReference type="NCBIfam" id="NF002075">
    <property type="entry name" value="PRK00913.2-2"/>
    <property type="match status" value="1"/>
</dbReference>
<name>V5SD77_9HYPH</name>
<accession>V5SD77</accession>
<dbReference type="EMBL" id="CP006912">
    <property type="protein sequence ID" value="AHB48816.1"/>
    <property type="molecule type" value="Genomic_DNA"/>
</dbReference>
<dbReference type="Proteomes" id="UP000018542">
    <property type="component" value="Chromosome"/>
</dbReference>
<comment type="similarity">
    <text evidence="3 8">Belongs to the peptidase M17 family.</text>
</comment>
<proteinExistence type="inferred from homology"/>
<comment type="catalytic activity">
    <reaction evidence="2 8">
        <text>Release of an N-terminal amino acid, preferentially leucine, but not glutamic or aspartic acids.</text>
        <dbReference type="EC" id="3.4.11.10"/>
    </reaction>
</comment>
<feature type="binding site" evidence="8">
    <location>
        <position position="365"/>
    </location>
    <ligand>
        <name>Mn(2+)</name>
        <dbReference type="ChEBI" id="CHEBI:29035"/>
        <label>2</label>
    </ligand>
</feature>
<dbReference type="SUPFAM" id="SSF52949">
    <property type="entry name" value="Macro domain-like"/>
    <property type="match status" value="1"/>
</dbReference>
<evidence type="ECO:0000256" key="3">
    <source>
        <dbReference type="ARBA" id="ARBA00009528"/>
    </source>
</evidence>
<dbReference type="AlphaFoldDB" id="V5SD77"/>
<dbReference type="HOGENOM" id="CLU_013734_6_0_5"/>
<dbReference type="EC" id="3.4.11.10" evidence="8"/>
<feature type="active site" evidence="8">
    <location>
        <position position="293"/>
    </location>
</feature>
<keyword evidence="11" id="KW-1185">Reference proteome</keyword>
<dbReference type="EC" id="3.4.11.1" evidence="8"/>
<keyword evidence="5 8" id="KW-0645">Protease</keyword>
<feature type="binding site" evidence="8">
    <location>
        <position position="281"/>
    </location>
    <ligand>
        <name>Mn(2+)</name>
        <dbReference type="ChEBI" id="CHEBI:29035"/>
        <label>2</label>
    </ligand>
</feature>
<evidence type="ECO:0000256" key="4">
    <source>
        <dbReference type="ARBA" id="ARBA00022438"/>
    </source>
</evidence>
<comment type="catalytic activity">
    <reaction evidence="1 8">
        <text>Release of an N-terminal amino acid, Xaa-|-Yaa-, in which Xaa is preferably Leu, but may be other amino acids including Pro although not Arg or Lys, and Yaa may be Pro. Amino acid amides and methyl esters are also readily hydrolyzed, but rates on arylamides are exceedingly low.</text>
        <dbReference type="EC" id="3.4.11.1"/>
    </reaction>
</comment>
<dbReference type="PRINTS" id="PR00481">
    <property type="entry name" value="LAMNOPPTDASE"/>
</dbReference>
<evidence type="ECO:0000256" key="5">
    <source>
        <dbReference type="ARBA" id="ARBA00022670"/>
    </source>
</evidence>
<evidence type="ECO:0000256" key="1">
    <source>
        <dbReference type="ARBA" id="ARBA00000135"/>
    </source>
</evidence>
<keyword evidence="8" id="KW-0963">Cytoplasm</keyword>
<dbReference type="InterPro" id="IPR023042">
    <property type="entry name" value="Peptidase_M17_leu_NH2_pept"/>
</dbReference>
<dbReference type="Pfam" id="PF00883">
    <property type="entry name" value="Peptidase_M17"/>
    <property type="match status" value="1"/>
</dbReference>
<dbReference type="Pfam" id="PF02789">
    <property type="entry name" value="Peptidase_M17_N"/>
    <property type="match status" value="1"/>
</dbReference>
<dbReference type="PANTHER" id="PTHR11963">
    <property type="entry name" value="LEUCINE AMINOPEPTIDASE-RELATED"/>
    <property type="match status" value="1"/>
</dbReference>
<dbReference type="Gene3D" id="3.40.630.10">
    <property type="entry name" value="Zn peptidases"/>
    <property type="match status" value="1"/>
</dbReference>
<keyword evidence="4 8" id="KW-0031">Aminopeptidase</keyword>
<feature type="binding site" evidence="8">
    <location>
        <position position="286"/>
    </location>
    <ligand>
        <name>Mn(2+)</name>
        <dbReference type="ChEBI" id="CHEBI:29035"/>
        <label>1</label>
    </ligand>
</feature>
<evidence type="ECO:0000256" key="7">
    <source>
        <dbReference type="ARBA" id="ARBA00023211"/>
    </source>
</evidence>
<dbReference type="Gene3D" id="3.40.220.10">
    <property type="entry name" value="Leucine Aminopeptidase, subunit E, domain 1"/>
    <property type="match status" value="1"/>
</dbReference>
<dbReference type="InterPro" id="IPR008283">
    <property type="entry name" value="Peptidase_M17_N"/>
</dbReference>
<evidence type="ECO:0000256" key="2">
    <source>
        <dbReference type="ARBA" id="ARBA00000967"/>
    </source>
</evidence>
<feature type="binding site" evidence="8">
    <location>
        <position position="304"/>
    </location>
    <ligand>
        <name>Mn(2+)</name>
        <dbReference type="ChEBI" id="CHEBI:29035"/>
        <label>2</label>
    </ligand>
</feature>
<dbReference type="NCBIfam" id="NF002077">
    <property type="entry name" value="PRK00913.2-4"/>
    <property type="match status" value="1"/>
</dbReference>
<dbReference type="InterPro" id="IPR000819">
    <property type="entry name" value="Peptidase_M17_C"/>
</dbReference>
<dbReference type="InterPro" id="IPR043472">
    <property type="entry name" value="Macro_dom-like"/>
</dbReference>
<organism evidence="10 11">
    <name type="scientific">Hyphomicrobium nitrativorans NL23</name>
    <dbReference type="NCBI Taxonomy" id="1029756"/>
    <lineage>
        <taxon>Bacteria</taxon>
        <taxon>Pseudomonadati</taxon>
        <taxon>Pseudomonadota</taxon>
        <taxon>Alphaproteobacteria</taxon>
        <taxon>Hyphomicrobiales</taxon>
        <taxon>Hyphomicrobiaceae</taxon>
        <taxon>Hyphomicrobium</taxon>
    </lineage>
</organism>
<dbReference type="InterPro" id="IPR011356">
    <property type="entry name" value="Leucine_aapep/pepB"/>
</dbReference>
<dbReference type="GO" id="GO:0005737">
    <property type="term" value="C:cytoplasm"/>
    <property type="evidence" value="ECO:0007669"/>
    <property type="project" value="UniProtKB-SubCell"/>
</dbReference>
<keyword evidence="7 8" id="KW-0464">Manganese</keyword>
<comment type="function">
    <text evidence="8">Presumably involved in the processing and regular turnover of intracellular proteins. Catalyzes the removal of unsubstituted N-terminal amino acids from various peptides.</text>
</comment>
<protein>
    <recommendedName>
        <fullName evidence="8">Probable cytosol aminopeptidase</fullName>
        <ecNumber evidence="8">3.4.11.1</ecNumber>
    </recommendedName>
    <alternativeName>
        <fullName evidence="8">Leucine aminopeptidase</fullName>
        <shortName evidence="8">LAP</shortName>
        <ecNumber evidence="8">3.4.11.10</ecNumber>
    </alternativeName>
    <alternativeName>
        <fullName evidence="8">Leucyl aminopeptidase</fullName>
    </alternativeName>
</protein>
<dbReference type="PATRIC" id="fig|1029756.8.peg.2297"/>
<evidence type="ECO:0000256" key="8">
    <source>
        <dbReference type="HAMAP-Rule" id="MF_00181"/>
    </source>
</evidence>
<dbReference type="KEGG" id="hni:W911_11050"/>
<gene>
    <name evidence="8" type="primary">pepA</name>
    <name evidence="10" type="ORF">W911_11050</name>
</gene>
<sequence length="520" mass="54530">MTAPLEINFARLDAAPASALAVLAAQELALSPAVQALNTKAQGLVLKAAEAASFKGKHKTSIEILAPQKLDCQRLVLIGAGNASEHSESDWAALGGYTLGQIAARKATEASLVAEVAGAGVKPDVLAANLAFGAALRHYTFKKYKKKAEANGNGEGANGNGGDKKAGGDTLEKLVIHCADPDKARAAFEGKRAVADGIHFARDLVNEPANVLGPVEFADRVKELESIGLEVEILDDATLRELGMNTLLSVAQGSARPARVAIMQWNGAKSKRAKPLAFIGKGVVFDTGGISIKPSAGMEDMKGDMGGAAAVVGLMVALAKRKAAVHAVGLIGIVENMPSGTATRPGDIVVSLSGQTVENLNTDAEGRLVLADVLWYAQERFKPRFVIDLATLTGAIMVALGKDFAGLFANDDKLADQLIAASKATGEKVWRMPLDKSYDKLIDSRNADVKNIGGRWGGACTAAAFIGRFIKKDMPWAHLDIAGTAMDAPKSEISTSWASGWGVQLLDRLVADNFEKTEKA</sequence>
<dbReference type="PROSITE" id="PS00631">
    <property type="entry name" value="CYTOSOL_AP"/>
    <property type="match status" value="1"/>
</dbReference>
<reference evidence="10 11" key="1">
    <citation type="journal article" date="2014" name="Genome Announc.">
        <title>Complete Genome Sequence of Hyphomicrobium nitrativorans Strain NL23, a Denitrifying Bacterium Isolated from Biofilm of a Methanol-Fed Denitrification System Treating Seawater at the Montreal Biodome.</title>
        <authorList>
            <person name="Martineau C."/>
            <person name="Villeneuve C."/>
            <person name="Mauffrey F."/>
            <person name="Villemur R."/>
        </authorList>
    </citation>
    <scope>NUCLEOTIDE SEQUENCE [LARGE SCALE GENOMIC DNA]</scope>
    <source>
        <strain evidence="10">NL23</strain>
    </source>
</reference>
<dbReference type="PANTHER" id="PTHR11963:SF23">
    <property type="entry name" value="CYTOSOL AMINOPEPTIDASE"/>
    <property type="match status" value="1"/>
</dbReference>